<evidence type="ECO:0000256" key="1">
    <source>
        <dbReference type="SAM" id="MobiDB-lite"/>
    </source>
</evidence>
<feature type="domain" description="DUF4283" evidence="3">
    <location>
        <begin position="58"/>
        <end position="142"/>
    </location>
</feature>
<feature type="region of interest" description="Disordered" evidence="1">
    <location>
        <begin position="255"/>
        <end position="320"/>
    </location>
</feature>
<dbReference type="PANTHER" id="PTHR31286">
    <property type="entry name" value="GLYCINE-RICH CELL WALL STRUCTURAL PROTEIN 1.8-LIKE"/>
    <property type="match status" value="1"/>
</dbReference>
<evidence type="ECO:0000259" key="3">
    <source>
        <dbReference type="Pfam" id="PF14111"/>
    </source>
</evidence>
<feature type="region of interest" description="Disordered" evidence="1">
    <location>
        <begin position="1"/>
        <end position="21"/>
    </location>
</feature>
<dbReference type="EMBL" id="CAADRP010001863">
    <property type="protein sequence ID" value="VFU54899.1"/>
    <property type="molecule type" value="Genomic_DNA"/>
</dbReference>
<protein>
    <recommendedName>
        <fullName evidence="5">DUF4283 domain-containing protein</fullName>
    </recommendedName>
</protein>
<dbReference type="InterPro" id="IPR026960">
    <property type="entry name" value="RVT-Znf"/>
</dbReference>
<evidence type="ECO:0000313" key="4">
    <source>
        <dbReference type="EMBL" id="VFU54899.1"/>
    </source>
</evidence>
<dbReference type="InterPro" id="IPR036691">
    <property type="entry name" value="Endo/exonu/phosph_ase_sf"/>
</dbReference>
<accession>A0A6N2ML62</accession>
<feature type="compositionally biased region" description="Polar residues" evidence="1">
    <location>
        <begin position="279"/>
        <end position="294"/>
    </location>
</feature>
<proteinExistence type="predicted"/>
<reference evidence="4" key="1">
    <citation type="submission" date="2019-03" db="EMBL/GenBank/DDBJ databases">
        <authorList>
            <person name="Mank J."/>
            <person name="Almeida P."/>
        </authorList>
    </citation>
    <scope>NUCLEOTIDE SEQUENCE</scope>
    <source>
        <strain evidence="4">78183</strain>
    </source>
</reference>
<gene>
    <name evidence="4" type="ORF">SVIM_LOCUS386750</name>
</gene>
<dbReference type="SUPFAM" id="SSF56219">
    <property type="entry name" value="DNase I-like"/>
    <property type="match status" value="1"/>
</dbReference>
<evidence type="ECO:0000259" key="2">
    <source>
        <dbReference type="Pfam" id="PF13966"/>
    </source>
</evidence>
<feature type="region of interest" description="Disordered" evidence="1">
    <location>
        <begin position="352"/>
        <end position="371"/>
    </location>
</feature>
<dbReference type="InterPro" id="IPR025558">
    <property type="entry name" value="DUF4283"/>
</dbReference>
<sequence>MATDKGKNPTNQSTKSQTNTWAAKVKITEASTRFTLDPIPRCEEGVHPEITMDMLTDNAEQWTRCMVGFFPGFRMNYHTVNTIANRVWRSGGLEDMMSTASGFWIFRFQTEDQMLAILERGPWMFGGKGIVLQQWHPQFVFDKNCISKLPVWIRIHGLPFNLWSRKGLSVVASRVGRPLSCDESTYCCTRLDYARVCVEVDAETPYVHNFEIQSPLAVEPLHITVEYEWKPPRCGKCKLFGHVCKDSVAKVSIDATTLDPKPKPVTGKKTLGQPEKENGTTQSSSSQPPLNKTNPKAPKDSRPTTKDAQIVTKGSTTNEEELRVLKGKMEETEQPLCLVHEDATLHSHNATVLSEEEPSISTTRDDGADEDHQCTSAMEYTKVKRKKGCWNIRGVNSFHKQKNVRDWICYNKLSLMGLLETKVQAVNIDSMRLGLGMKDWRIISNVEVDLPARIIIGWDPKVYEVQCVHCSKQWITCKVLSAKHGLDITISFIYGLNTPADRQEIWDYIGMQRGWSNTQPWVLMGDFNATLKATDSEGGDATWRGHKQQFGDCLLQSELHPLPYTGLKYTWHNGQEHGNLIMKKLDWVISNSVFAGQWQGAHAQFLARGASDHSAMLLHFKHNVFRSKPRFRFLNLWAEREDFLPQIRKIWQRHATGSPMFRLSTKLQWVKASLTNWHKFHRSHISSRVSMAKKKWDDAQERLDNNPSLHMAKVQERHAAEIYHRLTKDEESFFKQRSRVQWLALGDKNTSFFHKSLQHRTSRNKITSLEDELGRVYSDQKDLGRVAVDYYKKILAVVEDTSEAEQLIKSTLFSMQVYWVSYFIIPVAVLRNIDSILARFLWKGSSLAKGGAKVSWDSICYPIHEGGLGIKHSRDWNKAAMFKHVWNILANGKSIWASWIRSTLLKGRSLWEMRPPANASWAWQKILASRDWCRGLFKVVIGNGNQTSLWFDPWLTNGERISDRVSARRMSSTGLPWTAKVSQVIQNAGWEFPMGYQDIMHIWDSVAFQPKVAIEDQYIWMAKASGKFSIDSAWHIVRKKKHVHPHHGLIWYQGNVPRYSLIIWLASMGRLSTMDRPHMRGAGDSNRCPLCDEEVESHDHLFFYCNYSSTVWQNVKQQAQIHWPQHNMECPSAMGEQPV</sequence>
<dbReference type="InterPro" id="IPR040256">
    <property type="entry name" value="At4g02000-like"/>
</dbReference>
<feature type="compositionally biased region" description="Polar residues" evidence="1">
    <location>
        <begin position="8"/>
        <end position="21"/>
    </location>
</feature>
<dbReference type="Pfam" id="PF14111">
    <property type="entry name" value="DUF4283"/>
    <property type="match status" value="1"/>
</dbReference>
<organism evidence="4">
    <name type="scientific">Salix viminalis</name>
    <name type="common">Common osier</name>
    <name type="synonym">Basket willow</name>
    <dbReference type="NCBI Taxonomy" id="40686"/>
    <lineage>
        <taxon>Eukaryota</taxon>
        <taxon>Viridiplantae</taxon>
        <taxon>Streptophyta</taxon>
        <taxon>Embryophyta</taxon>
        <taxon>Tracheophyta</taxon>
        <taxon>Spermatophyta</taxon>
        <taxon>Magnoliopsida</taxon>
        <taxon>eudicotyledons</taxon>
        <taxon>Gunneridae</taxon>
        <taxon>Pentapetalae</taxon>
        <taxon>rosids</taxon>
        <taxon>fabids</taxon>
        <taxon>Malpighiales</taxon>
        <taxon>Salicaceae</taxon>
        <taxon>Saliceae</taxon>
        <taxon>Salix</taxon>
    </lineage>
</organism>
<dbReference type="Pfam" id="PF13966">
    <property type="entry name" value="zf-RVT"/>
    <property type="match status" value="1"/>
</dbReference>
<feature type="domain" description="Reverse transcriptase zinc-binding" evidence="2">
    <location>
        <begin position="1028"/>
        <end position="1112"/>
    </location>
</feature>
<dbReference type="AlphaFoldDB" id="A0A6N2ML62"/>
<dbReference type="PANTHER" id="PTHR31286:SF99">
    <property type="entry name" value="DUF4283 DOMAIN-CONTAINING PROTEIN"/>
    <property type="match status" value="1"/>
</dbReference>
<evidence type="ECO:0008006" key="5">
    <source>
        <dbReference type="Google" id="ProtNLM"/>
    </source>
</evidence>
<dbReference type="Gene3D" id="3.60.10.10">
    <property type="entry name" value="Endonuclease/exonuclease/phosphatase"/>
    <property type="match status" value="1"/>
</dbReference>
<name>A0A6N2ML62_SALVM</name>